<reference evidence="3 4" key="1">
    <citation type="submission" date="2020-11" db="EMBL/GenBank/DDBJ databases">
        <title>Carbohydrate-dependent, anaerobic sulfur respiration: A novel catabolism in halophilic archaea.</title>
        <authorList>
            <person name="Sorokin D.Y."/>
            <person name="Messina E."/>
            <person name="Smedile F."/>
            <person name="La Cono V."/>
            <person name="Hallsworth J.E."/>
            <person name="Yakimov M.M."/>
        </authorList>
    </citation>
    <scope>NUCLEOTIDE SEQUENCE [LARGE SCALE GENOMIC DNA]</scope>
    <source>
        <strain evidence="3 4">HSR12-2</strain>
    </source>
</reference>
<dbReference type="Pfam" id="PF22662">
    <property type="entry name" value="Csa3_N"/>
    <property type="match status" value="1"/>
</dbReference>
<sequence>MRTYVSPIGYDTRRVTRPVVTTGLSADDTVVMIRPDEESDTERANRAIADVESLLQEIEAAADHTIERVSTEGFEKTVRECCAILESVPDESETIVSLGGGARDILLPLTIASLVFSHRVDQALFFSDIDQDVRPLSLPELTARVPERTQKTFESIVIGDGWQTLTGIADGTGQSKSTVIRHVNALEEAEVVEADTSEKAKQVRVSFSGELLSKAWSLQT</sequence>
<dbReference type="Proteomes" id="UP000662973">
    <property type="component" value="Chromosome"/>
</dbReference>
<feature type="domain" description="Csa3 N-terminal" evidence="2">
    <location>
        <begin position="2"/>
        <end position="117"/>
    </location>
</feature>
<dbReference type="InterPro" id="IPR036388">
    <property type="entry name" value="WH-like_DNA-bd_sf"/>
</dbReference>
<dbReference type="Gene3D" id="1.10.10.10">
    <property type="entry name" value="Winged helix-like DNA-binding domain superfamily/Winged helix DNA-binding domain"/>
    <property type="match status" value="1"/>
</dbReference>
<dbReference type="InterPro" id="IPR010163">
    <property type="entry name" value="Csa3"/>
</dbReference>
<dbReference type="InterPro" id="IPR005471">
    <property type="entry name" value="Tscrpt_reg_IclR_N"/>
</dbReference>
<dbReference type="GO" id="GO:0003677">
    <property type="term" value="F:DNA binding"/>
    <property type="evidence" value="ECO:0007669"/>
    <property type="project" value="InterPro"/>
</dbReference>
<dbReference type="Gene3D" id="3.40.50.11700">
    <property type="match status" value="1"/>
</dbReference>
<dbReference type="NCBIfam" id="TIGR01884">
    <property type="entry name" value="cas_HTH"/>
    <property type="match status" value="1"/>
</dbReference>
<gene>
    <name evidence="3" type="primary">csa3</name>
    <name evidence="3" type="ORF">HSR122_2051</name>
</gene>
<evidence type="ECO:0000259" key="2">
    <source>
        <dbReference type="Pfam" id="PF22662"/>
    </source>
</evidence>
<organism evidence="3 4">
    <name type="scientific">Halapricum desulfuricans</name>
    <dbReference type="NCBI Taxonomy" id="2841257"/>
    <lineage>
        <taxon>Archaea</taxon>
        <taxon>Methanobacteriati</taxon>
        <taxon>Methanobacteriota</taxon>
        <taxon>Stenosarchaea group</taxon>
        <taxon>Halobacteria</taxon>
        <taxon>Halobacteriales</taxon>
        <taxon>Haloarculaceae</taxon>
        <taxon>Halapricum</taxon>
    </lineage>
</organism>
<dbReference type="GO" id="GO:0006355">
    <property type="term" value="P:regulation of DNA-templated transcription"/>
    <property type="evidence" value="ECO:0007669"/>
    <property type="project" value="InterPro"/>
</dbReference>
<evidence type="ECO:0000259" key="1">
    <source>
        <dbReference type="Pfam" id="PF09339"/>
    </source>
</evidence>
<keyword evidence="4" id="KW-1185">Reference proteome</keyword>
<feature type="domain" description="HTH iclR-type" evidence="1">
    <location>
        <begin position="164"/>
        <end position="195"/>
    </location>
</feature>
<dbReference type="EMBL" id="CP064788">
    <property type="protein sequence ID" value="QSG09435.1"/>
    <property type="molecule type" value="Genomic_DNA"/>
</dbReference>
<evidence type="ECO:0000313" key="4">
    <source>
        <dbReference type="Proteomes" id="UP000662973"/>
    </source>
</evidence>
<evidence type="ECO:0000313" key="3">
    <source>
        <dbReference type="EMBL" id="QSG09435.1"/>
    </source>
</evidence>
<dbReference type="SUPFAM" id="SSF46785">
    <property type="entry name" value="Winged helix' DNA-binding domain"/>
    <property type="match status" value="1"/>
</dbReference>
<proteinExistence type="predicted"/>
<dbReference type="KEGG" id="hds:HSR122_2051"/>
<protein>
    <submittedName>
        <fullName evidence="3">CRISPR-Cas associated transcriptional regulator,contains CARF and HTH domain</fullName>
    </submittedName>
</protein>
<dbReference type="InterPro" id="IPR036390">
    <property type="entry name" value="WH_DNA-bd_sf"/>
</dbReference>
<dbReference type="Pfam" id="PF09339">
    <property type="entry name" value="HTH_IclR"/>
    <property type="match status" value="1"/>
</dbReference>
<dbReference type="AlphaFoldDB" id="A0A897NDA9"/>
<accession>A0A897NDA9</accession>
<name>A0A897NDA9_9EURY</name>
<dbReference type="InterPro" id="IPR054588">
    <property type="entry name" value="Csa3_N"/>
</dbReference>